<keyword evidence="1" id="KW-0539">Nucleus</keyword>
<dbReference type="AlphaFoldDB" id="A0A5F8G1V4"/>
<keyword evidence="5" id="KW-1185">Reference proteome</keyword>
<reference evidence="4" key="3">
    <citation type="submission" date="2025-09" db="UniProtKB">
        <authorList>
            <consortium name="Ensembl"/>
        </authorList>
    </citation>
    <scope>IDENTIFICATION</scope>
</reference>
<feature type="domain" description="SCAN box" evidence="3">
    <location>
        <begin position="49"/>
        <end position="131"/>
    </location>
</feature>
<dbReference type="SMART" id="SM00431">
    <property type="entry name" value="SCAN"/>
    <property type="match status" value="1"/>
</dbReference>
<evidence type="ECO:0000313" key="5">
    <source>
        <dbReference type="Proteomes" id="UP000002280"/>
    </source>
</evidence>
<dbReference type="InterPro" id="IPR038269">
    <property type="entry name" value="SCAN_sf"/>
</dbReference>
<dbReference type="PROSITE" id="PS50804">
    <property type="entry name" value="SCAN_BOX"/>
    <property type="match status" value="1"/>
</dbReference>
<accession>A0A5F8G1V4</accession>
<feature type="compositionally biased region" description="Polar residues" evidence="2">
    <location>
        <begin position="32"/>
        <end position="47"/>
    </location>
</feature>
<dbReference type="InterPro" id="IPR050916">
    <property type="entry name" value="SCAN-C2H2_zinc_finger"/>
</dbReference>
<organism evidence="4 5">
    <name type="scientific">Monodelphis domestica</name>
    <name type="common">Gray short-tailed opossum</name>
    <dbReference type="NCBI Taxonomy" id="13616"/>
    <lineage>
        <taxon>Eukaryota</taxon>
        <taxon>Metazoa</taxon>
        <taxon>Chordata</taxon>
        <taxon>Craniata</taxon>
        <taxon>Vertebrata</taxon>
        <taxon>Euteleostomi</taxon>
        <taxon>Mammalia</taxon>
        <taxon>Metatheria</taxon>
        <taxon>Didelphimorphia</taxon>
        <taxon>Didelphidae</taxon>
        <taxon>Monodelphis</taxon>
    </lineage>
</organism>
<evidence type="ECO:0000256" key="2">
    <source>
        <dbReference type="SAM" id="MobiDB-lite"/>
    </source>
</evidence>
<reference evidence="4 5" key="1">
    <citation type="journal article" date="2007" name="Nature">
        <title>Genome of the marsupial Monodelphis domestica reveals innovation in non-coding sequences.</title>
        <authorList>
            <person name="Mikkelsen T.S."/>
            <person name="Wakefield M.J."/>
            <person name="Aken B."/>
            <person name="Amemiya C.T."/>
            <person name="Chang J.L."/>
            <person name="Duke S."/>
            <person name="Garber M."/>
            <person name="Gentles A.J."/>
            <person name="Goodstadt L."/>
            <person name="Heger A."/>
            <person name="Jurka J."/>
            <person name="Kamal M."/>
            <person name="Mauceli E."/>
            <person name="Searle S.M."/>
            <person name="Sharpe T."/>
            <person name="Baker M.L."/>
            <person name="Batzer M.A."/>
            <person name="Benos P.V."/>
            <person name="Belov K."/>
            <person name="Clamp M."/>
            <person name="Cook A."/>
            <person name="Cuff J."/>
            <person name="Das R."/>
            <person name="Davidow L."/>
            <person name="Deakin J.E."/>
            <person name="Fazzari M.J."/>
            <person name="Glass J.L."/>
            <person name="Grabherr M."/>
            <person name="Greally J.M."/>
            <person name="Gu W."/>
            <person name="Hore T.A."/>
            <person name="Huttley G.A."/>
            <person name="Kleber M."/>
            <person name="Jirtle R.L."/>
            <person name="Koina E."/>
            <person name="Lee J.T."/>
            <person name="Mahony S."/>
            <person name="Marra M.A."/>
            <person name="Miller R.D."/>
            <person name="Nicholls R.D."/>
            <person name="Oda M."/>
            <person name="Papenfuss A.T."/>
            <person name="Parra Z.E."/>
            <person name="Pollock D.D."/>
            <person name="Ray D.A."/>
            <person name="Schein J.E."/>
            <person name="Speed T.P."/>
            <person name="Thompson K."/>
            <person name="VandeBerg J.L."/>
            <person name="Wade C.M."/>
            <person name="Walker J.A."/>
            <person name="Waters P.D."/>
            <person name="Webber C."/>
            <person name="Weidman J.R."/>
            <person name="Xie X."/>
            <person name="Zody M.C."/>
            <person name="Baldwin J."/>
            <person name="Abdouelleil A."/>
            <person name="Abdulkadir J."/>
            <person name="Abebe A."/>
            <person name="Abera B."/>
            <person name="Abreu J."/>
            <person name="Acer S.C."/>
            <person name="Aftuck L."/>
            <person name="Alexander A."/>
            <person name="An P."/>
            <person name="Anderson E."/>
            <person name="Anderson S."/>
            <person name="Arachi H."/>
            <person name="Azer M."/>
            <person name="Bachantsang P."/>
            <person name="Barry A."/>
            <person name="Bayul T."/>
            <person name="Berlin A."/>
            <person name="Bessette D."/>
            <person name="Bloom T."/>
            <person name="Bloom T."/>
            <person name="Boguslavskiy L."/>
            <person name="Bonnet C."/>
            <person name="Boukhgalter B."/>
            <person name="Bourzgui I."/>
            <person name="Brown A."/>
            <person name="Cahill P."/>
            <person name="Channer S."/>
            <person name="Cheshatsang Y."/>
            <person name="Chuda L."/>
            <person name="Citroen M."/>
            <person name="Collymore A."/>
            <person name="Cooke P."/>
            <person name="Costello M."/>
            <person name="D'Aco K."/>
            <person name="Daza R."/>
            <person name="De Haan G."/>
            <person name="DeGray S."/>
            <person name="DeMaso C."/>
            <person name="Dhargay N."/>
            <person name="Dooley K."/>
            <person name="Dooley E."/>
            <person name="Doricent M."/>
            <person name="Dorje P."/>
            <person name="Dorjee K."/>
            <person name="Dupes A."/>
            <person name="Elong R."/>
            <person name="Falk J."/>
            <person name="Farina A."/>
            <person name="Faro S."/>
            <person name="Ferguson D."/>
            <person name="Fisher S."/>
            <person name="Foley C.D."/>
            <person name="Franke A."/>
            <person name="Friedrich D."/>
            <person name="Gadbois L."/>
            <person name="Gearin G."/>
            <person name="Gearin C.R."/>
            <person name="Giannoukos G."/>
            <person name="Goode T."/>
            <person name="Graham J."/>
            <person name="Grandbois E."/>
            <person name="Grewal S."/>
            <person name="Gyaltsen K."/>
            <person name="Hafez N."/>
            <person name="Hagos B."/>
            <person name="Hall J."/>
            <person name="Henson C."/>
            <person name="Hollinger A."/>
            <person name="Honan T."/>
            <person name="Huard M.D."/>
            <person name="Hughes L."/>
            <person name="Hurhula B."/>
            <person name="Husby M.E."/>
            <person name="Kamat A."/>
            <person name="Kanga B."/>
            <person name="Kashin S."/>
            <person name="Khazanovich D."/>
            <person name="Kisner P."/>
            <person name="Lance K."/>
            <person name="Lara M."/>
            <person name="Lee W."/>
            <person name="Lennon N."/>
            <person name="Letendre F."/>
            <person name="LeVine R."/>
            <person name="Lipovsky A."/>
            <person name="Liu X."/>
            <person name="Liu J."/>
            <person name="Liu S."/>
            <person name="Lokyitsang T."/>
            <person name="Lokyitsang Y."/>
            <person name="Lubonja R."/>
            <person name="Lui A."/>
            <person name="MacDonald P."/>
            <person name="Magnisalis V."/>
            <person name="Maru K."/>
            <person name="Matthews C."/>
            <person name="McCusker W."/>
            <person name="McDonough S."/>
            <person name="Mehta T."/>
            <person name="Meldrim J."/>
            <person name="Meneus L."/>
            <person name="Mihai O."/>
            <person name="Mihalev A."/>
            <person name="Mihova T."/>
            <person name="Mittelman R."/>
            <person name="Mlenga V."/>
            <person name="Montmayeur A."/>
            <person name="Mulrain L."/>
            <person name="Navidi A."/>
            <person name="Naylor J."/>
            <person name="Negash T."/>
            <person name="Nguyen T."/>
            <person name="Nguyen N."/>
            <person name="Nicol R."/>
            <person name="Norbu C."/>
            <person name="Norbu N."/>
            <person name="Novod N."/>
            <person name="O'Neill B."/>
            <person name="Osman S."/>
            <person name="Markiewicz E."/>
            <person name="Oyono O.L."/>
            <person name="Patti C."/>
            <person name="Phunkhang P."/>
            <person name="Pierre F."/>
            <person name="Priest M."/>
            <person name="Raghuraman S."/>
            <person name="Rege F."/>
            <person name="Reyes R."/>
            <person name="Rise C."/>
            <person name="Rogov P."/>
            <person name="Ross K."/>
            <person name="Ryan E."/>
            <person name="Settipalli S."/>
            <person name="Shea T."/>
            <person name="Sherpa N."/>
            <person name="Shi L."/>
            <person name="Shih D."/>
            <person name="Sparrow T."/>
            <person name="Spaulding J."/>
            <person name="Stalker J."/>
            <person name="Stange-Thomann N."/>
            <person name="Stavropoulos S."/>
            <person name="Stone C."/>
            <person name="Strader C."/>
            <person name="Tesfaye S."/>
            <person name="Thomson T."/>
            <person name="Thoulutsang Y."/>
            <person name="Thoulutsang D."/>
            <person name="Topham K."/>
            <person name="Topping I."/>
            <person name="Tsamla T."/>
            <person name="Vassiliev H."/>
            <person name="Vo A."/>
            <person name="Wangchuk T."/>
            <person name="Wangdi T."/>
            <person name="Weiand M."/>
            <person name="Wilkinson J."/>
            <person name="Wilson A."/>
            <person name="Yadav S."/>
            <person name="Young G."/>
            <person name="Yu Q."/>
            <person name="Zembek L."/>
            <person name="Zhong D."/>
            <person name="Zimmer A."/>
            <person name="Zwirko Z."/>
            <person name="Jaffe D.B."/>
            <person name="Alvarez P."/>
            <person name="Brockman W."/>
            <person name="Butler J."/>
            <person name="Chin C."/>
            <person name="Gnerre S."/>
            <person name="MacCallum I."/>
            <person name="Graves J.A."/>
            <person name="Ponting C.P."/>
            <person name="Breen M."/>
            <person name="Samollow P.B."/>
            <person name="Lander E.S."/>
            <person name="Lindblad-Toh K."/>
        </authorList>
    </citation>
    <scope>NUCLEOTIDE SEQUENCE [LARGE SCALE GENOMIC DNA]</scope>
</reference>
<dbReference type="PANTHER" id="PTHR45935:SF28">
    <property type="entry name" value="SCAN DOMAIN-CONTAINING PROTEIN 3"/>
    <property type="match status" value="1"/>
</dbReference>
<dbReference type="SUPFAM" id="SSF47353">
    <property type="entry name" value="Retrovirus capsid dimerization domain-like"/>
    <property type="match status" value="1"/>
</dbReference>
<feature type="region of interest" description="Disordered" evidence="2">
    <location>
        <begin position="1"/>
        <end position="47"/>
    </location>
</feature>
<dbReference type="InParanoid" id="A0A5F8G1V4"/>
<dbReference type="Gene3D" id="1.10.4020.10">
    <property type="entry name" value="DNA breaking-rejoining enzymes"/>
    <property type="match status" value="1"/>
</dbReference>
<name>A0A5F8G1V4_MONDO</name>
<dbReference type="Ensembl" id="ENSMODT00000063434.1">
    <property type="protein sequence ID" value="ENSMODP00000041431.1"/>
    <property type="gene ID" value="ENSMODG00000041391.1"/>
</dbReference>
<dbReference type="Proteomes" id="UP000002280">
    <property type="component" value="Chromosome 6"/>
</dbReference>
<dbReference type="InterPro" id="IPR003309">
    <property type="entry name" value="SCAN_dom"/>
</dbReference>
<dbReference type="Bgee" id="ENSMODG00000041391">
    <property type="expression patterns" value="Expressed in blood and 4 other cell types or tissues"/>
</dbReference>
<proteinExistence type="predicted"/>
<protein>
    <recommendedName>
        <fullName evidence="3">SCAN box domain-containing protein</fullName>
    </recommendedName>
</protein>
<dbReference type="CDD" id="cd07936">
    <property type="entry name" value="SCAN"/>
    <property type="match status" value="1"/>
</dbReference>
<dbReference type="OMA" id="CELLPAW"/>
<dbReference type="Pfam" id="PF02023">
    <property type="entry name" value="SCAN"/>
    <property type="match status" value="1"/>
</dbReference>
<dbReference type="GeneTree" id="ENSGT00940000162162"/>
<evidence type="ECO:0000259" key="3">
    <source>
        <dbReference type="PROSITE" id="PS50804"/>
    </source>
</evidence>
<sequence length="191" mass="21700">VLTTQRKDIWTEPRTMDSKKLQKVKKEENQEGQKSAQQKNISPEQELSRQQFRQLRYTETAGPTEALIRLQELCQCWLRPDVCTKEEILQRLVLEQLLTILPGDIRTWVQLHHPVSGEEVVALVKDIESHLDGWEKKEVFKARFESRSALSFGERDLPLSPIPGSPLPPSGPSSGVSQAFQGTTGMRWAVG</sequence>
<reference evidence="4" key="2">
    <citation type="submission" date="2025-08" db="UniProtKB">
        <authorList>
            <consortium name="Ensembl"/>
        </authorList>
    </citation>
    <scope>IDENTIFICATION</scope>
</reference>
<dbReference type="FunFam" id="1.10.4020.10:FF:000001">
    <property type="entry name" value="zinc finger protein 263 isoform X1"/>
    <property type="match status" value="1"/>
</dbReference>
<evidence type="ECO:0000313" key="4">
    <source>
        <dbReference type="Ensembl" id="ENSMODP00000041431.1"/>
    </source>
</evidence>
<evidence type="ECO:0000256" key="1">
    <source>
        <dbReference type="ARBA" id="ARBA00023242"/>
    </source>
</evidence>
<feature type="compositionally biased region" description="Basic and acidic residues" evidence="2">
    <location>
        <begin position="1"/>
        <end position="31"/>
    </location>
</feature>
<dbReference type="PANTHER" id="PTHR45935">
    <property type="entry name" value="PROTEIN ZBED8-RELATED"/>
    <property type="match status" value="1"/>
</dbReference>